<evidence type="ECO:0000313" key="2">
    <source>
        <dbReference type="Proteomes" id="UP001597186"/>
    </source>
</evidence>
<keyword evidence="2" id="KW-1185">Reference proteome</keyword>
<name>A0ABW4EI54_9RHOB</name>
<accession>A0ABW4EI54</accession>
<dbReference type="GO" id="GO:0016787">
    <property type="term" value="F:hydrolase activity"/>
    <property type="evidence" value="ECO:0007669"/>
    <property type="project" value="UniProtKB-KW"/>
</dbReference>
<dbReference type="SUPFAM" id="SSF56784">
    <property type="entry name" value="HAD-like"/>
    <property type="match status" value="1"/>
</dbReference>
<dbReference type="InterPro" id="IPR036412">
    <property type="entry name" value="HAD-like_sf"/>
</dbReference>
<keyword evidence="1" id="KW-0378">Hydrolase</keyword>
<dbReference type="EMBL" id="JBHUDD010000127">
    <property type="protein sequence ID" value="MFD1510550.1"/>
    <property type="molecule type" value="Genomic_DNA"/>
</dbReference>
<dbReference type="Proteomes" id="UP001597186">
    <property type="component" value="Unassembled WGS sequence"/>
</dbReference>
<dbReference type="RefSeq" id="WP_379916833.1">
    <property type="nucleotide sequence ID" value="NZ_JBHUDD010000127.1"/>
</dbReference>
<dbReference type="InterPro" id="IPR023214">
    <property type="entry name" value="HAD_sf"/>
</dbReference>
<comment type="caution">
    <text evidence="1">The sequence shown here is derived from an EMBL/GenBank/DDBJ whole genome shotgun (WGS) entry which is preliminary data.</text>
</comment>
<sequence length="289" mass="32758">MTQVLRIDHHYEDLQKTDDVRAFYTERQRCEAIVEAICDAAIKKKVQVISYDVFDTALLRECKSEAQRFWDISERFITQCREEGNLVSFEAEDAVLARATAARAAYSISRSIAGNREGRFDDIARTTCDLLGHPELTDAYVANELAYELTALVTNPLLGMVADALPRTRLIFVSDMYLESAKITHLLMEKFGPKVVGRVYSSADGIGSKRTGGIFSYLEETLRVSGDKILHIGDSLHSDYKMPKASGWNSFYLPLPDSEKKRRRDCYDAVKDRFAQTGVTLEKYLHFNL</sequence>
<organism evidence="1 2">
    <name type="scientific">Lacimonas salitolerans</name>
    <dbReference type="NCBI Taxonomy" id="1323750"/>
    <lineage>
        <taxon>Bacteria</taxon>
        <taxon>Pseudomonadati</taxon>
        <taxon>Pseudomonadota</taxon>
        <taxon>Alphaproteobacteria</taxon>
        <taxon>Rhodobacterales</taxon>
        <taxon>Paracoccaceae</taxon>
        <taxon>Lacimonas</taxon>
    </lineage>
</organism>
<dbReference type="NCBIfam" id="TIGR01549">
    <property type="entry name" value="HAD-SF-IA-v1"/>
    <property type="match status" value="1"/>
</dbReference>
<proteinExistence type="predicted"/>
<reference evidence="2" key="1">
    <citation type="journal article" date="2019" name="Int. J. Syst. Evol. Microbiol.">
        <title>The Global Catalogue of Microorganisms (GCM) 10K type strain sequencing project: providing services to taxonomists for standard genome sequencing and annotation.</title>
        <authorList>
            <consortium name="The Broad Institute Genomics Platform"/>
            <consortium name="The Broad Institute Genome Sequencing Center for Infectious Disease"/>
            <person name="Wu L."/>
            <person name="Ma J."/>
        </authorList>
    </citation>
    <scope>NUCLEOTIDE SEQUENCE [LARGE SCALE GENOMIC DNA]</scope>
    <source>
        <strain evidence="2">CGMCC 1.12477</strain>
    </source>
</reference>
<dbReference type="Gene3D" id="1.10.150.400">
    <property type="match status" value="1"/>
</dbReference>
<dbReference type="Gene3D" id="3.40.50.1000">
    <property type="entry name" value="HAD superfamily/HAD-like"/>
    <property type="match status" value="1"/>
</dbReference>
<evidence type="ECO:0000313" key="1">
    <source>
        <dbReference type="EMBL" id="MFD1510550.1"/>
    </source>
</evidence>
<protein>
    <submittedName>
        <fullName evidence="1">HAD-IA family hydrolase</fullName>
    </submittedName>
</protein>
<gene>
    <name evidence="1" type="ORF">ACFTOW_14255</name>
</gene>
<dbReference type="InterPro" id="IPR006439">
    <property type="entry name" value="HAD-SF_hydro_IA"/>
</dbReference>